<evidence type="ECO:0000313" key="1">
    <source>
        <dbReference type="EMBL" id="SVB26242.1"/>
    </source>
</evidence>
<sequence>MVIEEHGEIVEDNVSGNEAEDLTEDIEGEVTTEDLEVEGIGEFEIPEGDNLSLYLGFKAYHENSDYPEAVNSFQAAIEYQSSLIVEEEIPEDPEEINDGYDLNTDIIAKSAYWMGESYVKLGQIDQAIESFKKIIEDCRMHYLSSAAERRIDQLK</sequence>
<protein>
    <submittedName>
        <fullName evidence="1">Uncharacterized protein</fullName>
    </submittedName>
</protein>
<organism evidence="1">
    <name type="scientific">marine metagenome</name>
    <dbReference type="NCBI Taxonomy" id="408172"/>
    <lineage>
        <taxon>unclassified sequences</taxon>
        <taxon>metagenomes</taxon>
        <taxon>ecological metagenomes</taxon>
    </lineage>
</organism>
<dbReference type="InterPro" id="IPR011990">
    <property type="entry name" value="TPR-like_helical_dom_sf"/>
</dbReference>
<dbReference type="Gene3D" id="1.25.40.10">
    <property type="entry name" value="Tetratricopeptide repeat domain"/>
    <property type="match status" value="1"/>
</dbReference>
<dbReference type="PROSITE" id="PS50005">
    <property type="entry name" value="TPR"/>
    <property type="match status" value="1"/>
</dbReference>
<gene>
    <name evidence="1" type="ORF">METZ01_LOCUS179096</name>
</gene>
<dbReference type="SUPFAM" id="SSF48452">
    <property type="entry name" value="TPR-like"/>
    <property type="match status" value="1"/>
</dbReference>
<dbReference type="InterPro" id="IPR019734">
    <property type="entry name" value="TPR_rpt"/>
</dbReference>
<proteinExistence type="predicted"/>
<name>A0A382CKB8_9ZZZZ</name>
<dbReference type="AlphaFoldDB" id="A0A382CKB8"/>
<dbReference type="Pfam" id="PF13174">
    <property type="entry name" value="TPR_6"/>
    <property type="match status" value="1"/>
</dbReference>
<dbReference type="EMBL" id="UINC01034813">
    <property type="protein sequence ID" value="SVB26242.1"/>
    <property type="molecule type" value="Genomic_DNA"/>
</dbReference>
<accession>A0A382CKB8</accession>
<reference evidence="1" key="1">
    <citation type="submission" date="2018-05" db="EMBL/GenBank/DDBJ databases">
        <authorList>
            <person name="Lanie J.A."/>
            <person name="Ng W.-L."/>
            <person name="Kazmierczak K.M."/>
            <person name="Andrzejewski T.M."/>
            <person name="Davidsen T.M."/>
            <person name="Wayne K.J."/>
            <person name="Tettelin H."/>
            <person name="Glass J.I."/>
            <person name="Rusch D."/>
            <person name="Podicherti R."/>
            <person name="Tsui H.-C.T."/>
            <person name="Winkler M.E."/>
        </authorList>
    </citation>
    <scope>NUCLEOTIDE SEQUENCE</scope>
</reference>